<feature type="transmembrane region" description="Helical" evidence="3">
    <location>
        <begin position="254"/>
        <end position="275"/>
    </location>
</feature>
<keyword evidence="1" id="KW-0813">Transport</keyword>
<feature type="transmembrane region" description="Helical" evidence="3">
    <location>
        <begin position="206"/>
        <end position="223"/>
    </location>
</feature>
<evidence type="ECO:0000256" key="3">
    <source>
        <dbReference type="SAM" id="Phobius"/>
    </source>
</evidence>
<dbReference type="PANTHER" id="PTHR32196:SF21">
    <property type="entry name" value="ABC TRANSPORTER PERMEASE PROTEIN YPHD-RELATED"/>
    <property type="match status" value="1"/>
</dbReference>
<gene>
    <name evidence="4" type="ORF">HTZ77_33810</name>
</gene>
<organism evidence="4 5">
    <name type="scientific">Nonomuraea montanisoli</name>
    <dbReference type="NCBI Taxonomy" id="2741721"/>
    <lineage>
        <taxon>Bacteria</taxon>
        <taxon>Bacillati</taxon>
        <taxon>Actinomycetota</taxon>
        <taxon>Actinomycetes</taxon>
        <taxon>Streptosporangiales</taxon>
        <taxon>Streptosporangiaceae</taxon>
        <taxon>Nonomuraea</taxon>
    </lineage>
</organism>
<dbReference type="EMBL" id="JABWGN010000015">
    <property type="protein sequence ID" value="NUW36349.1"/>
    <property type="molecule type" value="Genomic_DNA"/>
</dbReference>
<feature type="transmembrane region" description="Helical" evidence="3">
    <location>
        <begin position="142"/>
        <end position="165"/>
    </location>
</feature>
<keyword evidence="5" id="KW-1185">Reference proteome</keyword>
<evidence type="ECO:0000313" key="4">
    <source>
        <dbReference type="EMBL" id="NUW36349.1"/>
    </source>
</evidence>
<protein>
    <recommendedName>
        <fullName evidence="6">ABC transporter permease</fullName>
    </recommendedName>
</protein>
<comment type="caution">
    <text evidence="4">The sequence shown here is derived from an EMBL/GenBank/DDBJ whole genome shotgun (WGS) entry which is preliminary data.</text>
</comment>
<feature type="transmembrane region" description="Helical" evidence="3">
    <location>
        <begin position="172"/>
        <end position="194"/>
    </location>
</feature>
<reference evidence="4 5" key="1">
    <citation type="submission" date="2020-06" db="EMBL/GenBank/DDBJ databases">
        <title>Nonomuraea sp. SMC257, a novel actinomycete isolated from soil.</title>
        <authorList>
            <person name="Chanama M."/>
        </authorList>
    </citation>
    <scope>NUCLEOTIDE SEQUENCE [LARGE SCALE GENOMIC DNA]</scope>
    <source>
        <strain evidence="4 5">SMC257</strain>
    </source>
</reference>
<evidence type="ECO:0000313" key="5">
    <source>
        <dbReference type="Proteomes" id="UP000586042"/>
    </source>
</evidence>
<evidence type="ECO:0000256" key="2">
    <source>
        <dbReference type="ARBA" id="ARBA00022519"/>
    </source>
</evidence>
<name>A0A7Y6M7H1_9ACTN</name>
<evidence type="ECO:0008006" key="6">
    <source>
        <dbReference type="Google" id="ProtNLM"/>
    </source>
</evidence>
<keyword evidence="3" id="KW-0812">Transmembrane</keyword>
<feature type="transmembrane region" description="Helical" evidence="3">
    <location>
        <begin position="111"/>
        <end position="130"/>
    </location>
</feature>
<dbReference type="GO" id="GO:0005886">
    <property type="term" value="C:plasma membrane"/>
    <property type="evidence" value="ECO:0007669"/>
    <property type="project" value="TreeGrafter"/>
</dbReference>
<feature type="transmembrane region" description="Helical" evidence="3">
    <location>
        <begin position="85"/>
        <end position="104"/>
    </location>
</feature>
<proteinExistence type="predicted"/>
<keyword evidence="3" id="KW-1133">Transmembrane helix</keyword>
<feature type="transmembrane region" description="Helical" evidence="3">
    <location>
        <begin position="7"/>
        <end position="27"/>
    </location>
</feature>
<accession>A0A7Y6M7H1</accession>
<evidence type="ECO:0000256" key="1">
    <source>
        <dbReference type="ARBA" id="ARBA00022448"/>
    </source>
</evidence>
<feature type="transmembrane region" description="Helical" evidence="3">
    <location>
        <begin position="33"/>
        <end position="54"/>
    </location>
</feature>
<keyword evidence="3" id="KW-0472">Membrane</keyword>
<feature type="transmembrane region" description="Helical" evidence="3">
    <location>
        <begin position="61"/>
        <end position="79"/>
    </location>
</feature>
<dbReference type="PANTHER" id="PTHR32196">
    <property type="entry name" value="ABC TRANSPORTER PERMEASE PROTEIN YPHD-RELATED-RELATED"/>
    <property type="match status" value="1"/>
</dbReference>
<keyword evidence="2" id="KW-1003">Cell membrane</keyword>
<keyword evidence="2" id="KW-0997">Cell inner membrane</keyword>
<dbReference type="RefSeq" id="WP_175593807.1">
    <property type="nucleotide sequence ID" value="NZ_JABWGN010000015.1"/>
</dbReference>
<sequence length="303" mass="29769">MRALVVLVWEGTLGLLVAVMVAVAVVTAPSGHLLNVLGQAGPSGLVAAGLALSLRAGTPNLAVGALAGFTAAVTASPLIGQGWAAAILALLLVAIGGLVLGLLVAALAAPAWAVTLGAAVACEALVVAMTDSRGVPSQFGSGIPASVWFVLFVVVSLGGALVWRVARLRSPWVAALVGVGGSSLLAAVGGLAALARVQAVFPGTGWSTTTLALAAVLLGGVSVHGGRGGVAGTVLAMLFLALVQGQLAVWGAPFWAFMAVTGVVVVVALLAGRLVDLAVPEPIPAPGDAPVEARTNGPRQSPW</sequence>
<feature type="transmembrane region" description="Helical" evidence="3">
    <location>
        <begin position="230"/>
        <end position="248"/>
    </location>
</feature>
<dbReference type="Proteomes" id="UP000586042">
    <property type="component" value="Unassembled WGS sequence"/>
</dbReference>
<dbReference type="AlphaFoldDB" id="A0A7Y6M7H1"/>